<feature type="domain" description="Autophagy-related protein 13 N-terminal" evidence="5">
    <location>
        <begin position="34"/>
        <end position="395"/>
    </location>
</feature>
<dbReference type="EMBL" id="JAPDMZ010000001">
    <property type="protein sequence ID" value="KAK0558026.1"/>
    <property type="molecule type" value="Genomic_DNA"/>
</dbReference>
<feature type="region of interest" description="Disordered" evidence="4">
    <location>
        <begin position="422"/>
        <end position="527"/>
    </location>
</feature>
<keyword evidence="2 3" id="KW-0072">Autophagy</keyword>
<dbReference type="GO" id="GO:0034727">
    <property type="term" value="P:piecemeal microautophagy of the nucleus"/>
    <property type="evidence" value="ECO:0007669"/>
    <property type="project" value="TreeGrafter"/>
</dbReference>
<dbReference type="GO" id="GO:0005829">
    <property type="term" value="C:cytosol"/>
    <property type="evidence" value="ECO:0007669"/>
    <property type="project" value="TreeGrafter"/>
</dbReference>
<feature type="compositionally biased region" description="Low complexity" evidence="4">
    <location>
        <begin position="540"/>
        <end position="561"/>
    </location>
</feature>
<feature type="compositionally biased region" description="Polar residues" evidence="4">
    <location>
        <begin position="345"/>
        <end position="360"/>
    </location>
</feature>
<feature type="region of interest" description="Disordered" evidence="4">
    <location>
        <begin position="270"/>
        <end position="293"/>
    </location>
</feature>
<dbReference type="GO" id="GO:0000423">
    <property type="term" value="P:mitophagy"/>
    <property type="evidence" value="ECO:0007669"/>
    <property type="project" value="TreeGrafter"/>
</dbReference>
<feature type="compositionally biased region" description="Polar residues" evidence="4">
    <location>
        <begin position="465"/>
        <end position="485"/>
    </location>
</feature>
<feature type="region of interest" description="Disordered" evidence="4">
    <location>
        <begin position="660"/>
        <end position="681"/>
    </location>
</feature>
<feature type="compositionally biased region" description="Low complexity" evidence="4">
    <location>
        <begin position="1406"/>
        <end position="1430"/>
    </location>
</feature>
<evidence type="ECO:0000256" key="3">
    <source>
        <dbReference type="RuleBase" id="RU361214"/>
    </source>
</evidence>
<feature type="compositionally biased region" description="Basic and acidic residues" evidence="4">
    <location>
        <begin position="450"/>
        <end position="461"/>
    </location>
</feature>
<evidence type="ECO:0000313" key="6">
    <source>
        <dbReference type="EMBL" id="KAK0558026.1"/>
    </source>
</evidence>
<evidence type="ECO:0000313" key="7">
    <source>
        <dbReference type="Proteomes" id="UP001176517"/>
    </source>
</evidence>
<dbReference type="Proteomes" id="UP001176517">
    <property type="component" value="Unassembled WGS sequence"/>
</dbReference>
<organism evidence="6 7">
    <name type="scientific">Tilletia horrida</name>
    <dbReference type="NCBI Taxonomy" id="155126"/>
    <lineage>
        <taxon>Eukaryota</taxon>
        <taxon>Fungi</taxon>
        <taxon>Dikarya</taxon>
        <taxon>Basidiomycota</taxon>
        <taxon>Ustilaginomycotina</taxon>
        <taxon>Exobasidiomycetes</taxon>
        <taxon>Tilletiales</taxon>
        <taxon>Tilletiaceae</taxon>
        <taxon>Tilletia</taxon>
    </lineage>
</organism>
<feature type="compositionally biased region" description="Polar residues" evidence="4">
    <location>
        <begin position="277"/>
        <end position="287"/>
    </location>
</feature>
<reference evidence="6" key="1">
    <citation type="journal article" date="2023" name="PhytoFront">
        <title>Draft Genome Resources of Seven Strains of Tilletia horrida, Causal Agent of Kernel Smut of Rice.</title>
        <authorList>
            <person name="Khanal S."/>
            <person name="Antony Babu S."/>
            <person name="Zhou X.G."/>
        </authorList>
    </citation>
    <scope>NUCLEOTIDE SEQUENCE</scope>
    <source>
        <strain evidence="6">TX6</strain>
    </source>
</reference>
<dbReference type="PANTHER" id="PTHR13430">
    <property type="match status" value="1"/>
</dbReference>
<feature type="region of interest" description="Disordered" evidence="4">
    <location>
        <begin position="1381"/>
        <end position="1471"/>
    </location>
</feature>
<name>A0AAN6GXJ9_9BASI</name>
<feature type="compositionally biased region" description="Basic and acidic residues" evidence="4">
    <location>
        <begin position="1153"/>
        <end position="1162"/>
    </location>
</feature>
<accession>A0AAN6GXJ9</accession>
<feature type="region of interest" description="Disordered" evidence="4">
    <location>
        <begin position="182"/>
        <end position="202"/>
    </location>
</feature>
<comment type="caution">
    <text evidence="6">The sequence shown here is derived from an EMBL/GenBank/DDBJ whole genome shotgun (WGS) entry which is preliminary data.</text>
</comment>
<dbReference type="PANTHER" id="PTHR13430:SF4">
    <property type="entry name" value="AUTOPHAGY-RELATED PROTEIN 13"/>
    <property type="match status" value="1"/>
</dbReference>
<dbReference type="InterPro" id="IPR036570">
    <property type="entry name" value="HORMA_dom_sf"/>
</dbReference>
<proteinExistence type="inferred from homology"/>
<dbReference type="Pfam" id="PF10033">
    <property type="entry name" value="ATG13"/>
    <property type="match status" value="1"/>
</dbReference>
<feature type="compositionally biased region" description="Low complexity" evidence="4">
    <location>
        <begin position="63"/>
        <end position="85"/>
    </location>
</feature>
<feature type="compositionally biased region" description="Polar residues" evidence="4">
    <location>
        <begin position="562"/>
        <end position="571"/>
    </location>
</feature>
<evidence type="ECO:0000259" key="5">
    <source>
        <dbReference type="Pfam" id="PF10033"/>
    </source>
</evidence>
<feature type="region of interest" description="Disordered" evidence="4">
    <location>
        <begin position="1134"/>
        <end position="1162"/>
    </location>
</feature>
<evidence type="ECO:0000256" key="2">
    <source>
        <dbReference type="ARBA" id="ARBA00023006"/>
    </source>
</evidence>
<feature type="region of interest" description="Disordered" evidence="4">
    <location>
        <begin position="63"/>
        <end position="91"/>
    </location>
</feature>
<feature type="region of interest" description="Disordered" evidence="4">
    <location>
        <begin position="1522"/>
        <end position="1653"/>
    </location>
</feature>
<feature type="compositionally biased region" description="Polar residues" evidence="4">
    <location>
        <begin position="1620"/>
        <end position="1630"/>
    </location>
</feature>
<comment type="similarity">
    <text evidence="1 3">Belongs to the ATG13 family. Fungi subfamily.</text>
</comment>
<evidence type="ECO:0000256" key="1">
    <source>
        <dbReference type="ARBA" id="ARBA00005246"/>
    </source>
</evidence>
<keyword evidence="7" id="KW-1185">Reference proteome</keyword>
<feature type="region of interest" description="Disordered" evidence="4">
    <location>
        <begin position="693"/>
        <end position="714"/>
    </location>
</feature>
<feature type="compositionally biased region" description="Pro residues" evidence="4">
    <location>
        <begin position="435"/>
        <end position="447"/>
    </location>
</feature>
<dbReference type="GO" id="GO:0000407">
    <property type="term" value="C:phagophore assembly site"/>
    <property type="evidence" value="ECO:0007669"/>
    <property type="project" value="TreeGrafter"/>
</dbReference>
<feature type="compositionally biased region" description="Low complexity" evidence="4">
    <location>
        <begin position="502"/>
        <end position="512"/>
    </location>
</feature>
<dbReference type="Gene3D" id="3.30.900.10">
    <property type="entry name" value="HORMA domain"/>
    <property type="match status" value="1"/>
</dbReference>
<feature type="compositionally biased region" description="Polar residues" evidence="4">
    <location>
        <begin position="667"/>
        <end position="681"/>
    </location>
</feature>
<feature type="region of interest" description="Disordered" evidence="4">
    <location>
        <begin position="1012"/>
        <end position="1072"/>
    </location>
</feature>
<feature type="region of interest" description="Disordered" evidence="4">
    <location>
        <begin position="343"/>
        <end position="366"/>
    </location>
</feature>
<dbReference type="GO" id="GO:1990316">
    <property type="term" value="C:Atg1/ULK1 kinase complex"/>
    <property type="evidence" value="ECO:0007669"/>
    <property type="project" value="InterPro"/>
</dbReference>
<sequence length="1653" mass="168714">MMQPQQAQPRSPTIPTSTVSPAAKWGKLDVILFHFYLKTVAVITSVRFTHLDQPSAAASLIATPSSASSPSSSSHVNTNASAAANQPTTPRKTSKWFALEVDEPSFFRPQLELWRHVSAHIPDLLLRSATPPSPSRTSFASAVPDPNTCVPPLIIDVILDTSALDPAKHILMLAGPDGRLAQADVDEKHPPPSQPLSGSARPKARQKQIILESWKITLLPFGSPNAPDMAIFYKRCVAHFRTLYTLSTSLPAYRLRTKIRDFRTQRRAAAAAAALQQPDTAPTTNLDDNSDADIDPAELLQESPTASQLQPDSLLAIGCRIGIGQDVPDPNREISIHQPLGAASDITTSGPRSQSHASSDNGERLPVTTTRVFEPLICQLGALQTQVTFRNQIDFSVEDAESLRTLEDLHVDEDYFRPTVATRRPKSRVGAVVTPPAPDAQQPPSPVSPTRERSLQRRTIGDDASGTSRQLVSTGNAATAPSGTPRSGMPTLPPLPSFTGRPSSISSSPSPSLYDGAPHSASPGPSGFQIAQAQAAFGSLPSQQQPQYGSPSASSLSRSPSVFNPANQSSKPVAGLSSLRRASSLNPGPSGHPSGVNLLLGVGTSPGLAAFPRSSISQTGAPALATIHAAGSTSAGAGALAALQQHQYTQIPQSYQEPQGLQVGGRTLSNAGSPSPGFSASLTGAESAAAFRIQMGRRPSITDRDRRLRGMGSFSSDAGLNSAAAADAGSPPVFGLGPASLSNQYTSPYRTGSLGGVGTPGAGSNAILAGSSVGSTPGGLASPSSGLQRQPLVRASVVQHPSSISLRGVGGGNSFSPSSPSPLAAQMGAVPSQQQAYGLATPEHQYMLTGGASGGSALQLLGPSSLGSVTGNAFAPRSPSALSGRRQQNLSYSSSMGGAGAGSGVSGLTLSQLNFLRSQIAASTSLRGVFQSYAPAAGPQAGGVGVGVSGSPTSPLLRRQSQLSGTSALIGGGGSPRAATVTNTMGMLERQTIAAAASKRSEDLLAAVDKSAAVTPAQASPGPEASEDQQSSSESSPALGLGGGVGSTTPSRVPNRGGEEGIPRGTIERVGSLSEVASSLSSGSRIRRRSSALSAFGGVRPSARYRQFSNGSPADDDLDALVRLLDARPSLLNASQRRAEQRGDATISPSRSGEIRNDLEREADAWPESLGVGRLSLSGRAGRIGGAVTSPHLSASARLASSRHAANAPKSRAQIDELLQRMANAVKGGSPGSTDSFPLGRSVPSSFSARQGLVRHPPNAIIGGGSETAAVAAAGSVGAPMNKDRSTSGSGSGSGSGFSLRGGHARGGASISSGGHGQGPVTGRAIGGITSLESLPPPPNYDPGEDETAGRLELAEAEGSNYAEGAPAPRPVPSRPAIATTTALPLGAPPESTTTTRYRWHVPNRAPAANNTGTAANAAAPSGSGASASTKDASVPVGSFGSRTSESSRRDEASVEPATYSGLSRLGSNRGGYWQQGGMRNIDAINVDAAGVSLDGVTTGSHVNGASGAMTIPRSRGEALARHFSSRTSGEEAGHSLAHAQGPWSDRNAEPDLSHPPPQWRVTRPASGRSGALPGTQAFGRSPASAGPLPGMTGPSAASLPGNGNGFASRQRGVGHEDSTNAPYSTAARQSSSPSPPPRVYGPSRNSGRGFSP</sequence>
<feature type="region of interest" description="Disordered" evidence="4">
    <location>
        <begin position="540"/>
        <end position="575"/>
    </location>
</feature>
<gene>
    <name evidence="6" type="primary">ATG13</name>
    <name evidence="6" type="ORF">OC846_000018</name>
</gene>
<feature type="compositionally biased region" description="Low complexity" evidence="4">
    <location>
        <begin position="1461"/>
        <end position="1471"/>
    </location>
</feature>
<feature type="compositionally biased region" description="Polar residues" evidence="4">
    <location>
        <begin position="1644"/>
        <end position="1653"/>
    </location>
</feature>
<protein>
    <recommendedName>
        <fullName evidence="3">Autophagy-related protein 13</fullName>
    </recommendedName>
</protein>
<dbReference type="GO" id="GO:0034497">
    <property type="term" value="P:protein localization to phagophore assembly site"/>
    <property type="evidence" value="ECO:0007669"/>
    <property type="project" value="TreeGrafter"/>
</dbReference>
<dbReference type="InterPro" id="IPR040182">
    <property type="entry name" value="ATG13"/>
</dbReference>
<feature type="region of interest" description="Disordered" evidence="4">
    <location>
        <begin position="1276"/>
        <end position="1347"/>
    </location>
</feature>
<feature type="compositionally biased region" description="Low complexity" evidence="4">
    <location>
        <begin position="1028"/>
        <end position="1039"/>
    </location>
</feature>
<evidence type="ECO:0000256" key="4">
    <source>
        <dbReference type="SAM" id="MobiDB-lite"/>
    </source>
</evidence>
<dbReference type="InterPro" id="IPR018731">
    <property type="entry name" value="Atg13_N"/>
</dbReference>